<dbReference type="PANTHER" id="PTHR30231:SF41">
    <property type="entry name" value="DNA POLYMERASE III SUBUNIT EPSILON"/>
    <property type="match status" value="1"/>
</dbReference>
<evidence type="ECO:0000256" key="13">
    <source>
        <dbReference type="ARBA" id="ARBA00023211"/>
    </source>
</evidence>
<feature type="domain" description="Exonuclease" evidence="19">
    <location>
        <begin position="2"/>
        <end position="171"/>
    </location>
</feature>
<dbReference type="InterPro" id="IPR013520">
    <property type="entry name" value="Ribonucl_H"/>
</dbReference>
<evidence type="ECO:0000256" key="9">
    <source>
        <dbReference type="ARBA" id="ARBA00022801"/>
    </source>
</evidence>
<evidence type="ECO:0000256" key="11">
    <source>
        <dbReference type="ARBA" id="ARBA00022842"/>
    </source>
</evidence>
<dbReference type="GO" id="GO:0003677">
    <property type="term" value="F:DNA binding"/>
    <property type="evidence" value="ECO:0007669"/>
    <property type="project" value="InterPro"/>
</dbReference>
<feature type="binding site" evidence="17">
    <location>
        <position position="9"/>
    </location>
    <ligand>
        <name>a divalent metal cation</name>
        <dbReference type="ChEBI" id="CHEBI:60240"/>
        <label>1</label>
        <note>catalytic</note>
    </ligand>
</feature>
<protein>
    <recommendedName>
        <fullName evidence="3 18">DNA polymerase III subunit epsilon</fullName>
        <ecNumber evidence="2 18">2.7.7.7</ecNumber>
    </recommendedName>
</protein>
<dbReference type="EMBL" id="BDOQ01000002">
    <property type="protein sequence ID" value="GBG12947.1"/>
    <property type="molecule type" value="Genomic_DNA"/>
</dbReference>
<dbReference type="RefSeq" id="WP_109014164.1">
    <property type="nucleotide sequence ID" value="NZ_BDOQ01000002.1"/>
</dbReference>
<keyword evidence="5 18" id="KW-0548">Nucleotidyltransferase</keyword>
<comment type="caution">
    <text evidence="20">The sequence shown here is derived from an EMBL/GenBank/DDBJ whole genome shotgun (WGS) entry which is preliminary data.</text>
</comment>
<feature type="active site" description="Proton acceptor" evidence="15">
    <location>
        <position position="149"/>
    </location>
</feature>
<keyword evidence="11 17" id="KW-0460">Magnesium</keyword>
<dbReference type="PANTHER" id="PTHR30231">
    <property type="entry name" value="DNA POLYMERASE III SUBUNIT EPSILON"/>
    <property type="match status" value="1"/>
</dbReference>
<dbReference type="NCBIfam" id="NF004316">
    <property type="entry name" value="PRK05711.1"/>
    <property type="match status" value="1"/>
</dbReference>
<evidence type="ECO:0000256" key="18">
    <source>
        <dbReference type="RuleBase" id="RU364087"/>
    </source>
</evidence>
<dbReference type="Pfam" id="PF00929">
    <property type="entry name" value="RNase_T"/>
    <property type="match status" value="1"/>
</dbReference>
<keyword evidence="9 18" id="KW-0378">Hydrolase</keyword>
<dbReference type="SUPFAM" id="SSF53098">
    <property type="entry name" value="Ribonuclease H-like"/>
    <property type="match status" value="1"/>
</dbReference>
<keyword evidence="4 18" id="KW-0808">Transferase</keyword>
<keyword evidence="21" id="KW-1185">Reference proteome</keyword>
<evidence type="ECO:0000256" key="7">
    <source>
        <dbReference type="ARBA" id="ARBA00022722"/>
    </source>
</evidence>
<keyword evidence="7 18" id="KW-0540">Nuclease</keyword>
<comment type="cofactor">
    <cofactor evidence="1 18">
        <name>Mn(2+)</name>
        <dbReference type="ChEBI" id="CHEBI:29035"/>
    </cofactor>
</comment>
<dbReference type="Proteomes" id="UP000245081">
    <property type="component" value="Unassembled WGS sequence"/>
</dbReference>
<feature type="binding site" evidence="16">
    <location>
        <position position="154"/>
    </location>
    <ligand>
        <name>substrate</name>
    </ligand>
</feature>
<dbReference type="GO" id="GO:0003887">
    <property type="term" value="F:DNA-directed DNA polymerase activity"/>
    <property type="evidence" value="ECO:0007669"/>
    <property type="project" value="UniProtKB-KW"/>
</dbReference>
<evidence type="ECO:0000256" key="10">
    <source>
        <dbReference type="ARBA" id="ARBA00022839"/>
    </source>
</evidence>
<name>A0A2R5F325_9PROT</name>
<keyword evidence="13 17" id="KW-0464">Manganese</keyword>
<evidence type="ECO:0000256" key="5">
    <source>
        <dbReference type="ARBA" id="ARBA00022695"/>
    </source>
</evidence>
<dbReference type="GO" id="GO:0045004">
    <property type="term" value="P:DNA replication proofreading"/>
    <property type="evidence" value="ECO:0007669"/>
    <property type="project" value="TreeGrafter"/>
</dbReference>
<evidence type="ECO:0000256" key="6">
    <source>
        <dbReference type="ARBA" id="ARBA00022705"/>
    </source>
</evidence>
<dbReference type="FunFam" id="3.30.420.10:FF:000012">
    <property type="entry name" value="DNA polymerase III subunit epsilon"/>
    <property type="match status" value="1"/>
</dbReference>
<sequence>MRQIFLDTETTGLDPAQGHRIIEVAAVEVINRRLTGNHYHVYINPERDIDAGAQAVHGITLERLQNEPKFAEIAHEFLDFIGDAELIIHNAPFDLGFLNHELGMLELGKIGNAIIDTLKMAREMHPGQRNNLDALCKRYGIDNSNRTLHGALLDAELLADVYMAMTRGQDSLIMEISLEQAVVEETVFVRQSPLKVIAASAEEAEAHQQYLASLDKAAGGTAVWRQFEASNNE</sequence>
<keyword evidence="6 18" id="KW-0235">DNA replication</keyword>
<feature type="binding site" evidence="17">
    <location>
        <position position="154"/>
    </location>
    <ligand>
        <name>a divalent metal cation</name>
        <dbReference type="ChEBI" id="CHEBI:60240"/>
        <label>1</label>
        <note>catalytic</note>
    </ligand>
</feature>
<dbReference type="NCBIfam" id="TIGR01406">
    <property type="entry name" value="dnaQ_proteo"/>
    <property type="match status" value="1"/>
</dbReference>
<dbReference type="InterPro" id="IPR012337">
    <property type="entry name" value="RNaseH-like_sf"/>
</dbReference>
<feature type="binding site" evidence="16">
    <location>
        <position position="9"/>
    </location>
    <ligand>
        <name>substrate</name>
    </ligand>
</feature>
<evidence type="ECO:0000256" key="15">
    <source>
        <dbReference type="PIRSR" id="PIRSR606309-1"/>
    </source>
</evidence>
<feature type="binding site" evidence="16">
    <location>
        <position position="7"/>
    </location>
    <ligand>
        <name>substrate</name>
    </ligand>
</feature>
<evidence type="ECO:0000256" key="4">
    <source>
        <dbReference type="ARBA" id="ARBA00022679"/>
    </source>
</evidence>
<gene>
    <name evidence="18 20" type="primary">dnaQ</name>
    <name evidence="20" type="ORF">NMK_0484</name>
</gene>
<dbReference type="InterPro" id="IPR036397">
    <property type="entry name" value="RNaseH_sf"/>
</dbReference>
<keyword evidence="10 18" id="KW-0269">Exonuclease</keyword>
<evidence type="ECO:0000313" key="21">
    <source>
        <dbReference type="Proteomes" id="UP000245081"/>
    </source>
</evidence>
<evidence type="ECO:0000256" key="14">
    <source>
        <dbReference type="ARBA" id="ARBA00049244"/>
    </source>
</evidence>
<dbReference type="GO" id="GO:0005829">
    <property type="term" value="C:cytosol"/>
    <property type="evidence" value="ECO:0007669"/>
    <property type="project" value="TreeGrafter"/>
</dbReference>
<dbReference type="EC" id="2.7.7.7" evidence="2 18"/>
<evidence type="ECO:0000313" key="20">
    <source>
        <dbReference type="EMBL" id="GBG12947.1"/>
    </source>
</evidence>
<keyword evidence="8 17" id="KW-0479">Metal-binding</keyword>
<evidence type="ECO:0000256" key="2">
    <source>
        <dbReference type="ARBA" id="ARBA00012417"/>
    </source>
</evidence>
<comment type="cofactor">
    <cofactor evidence="17">
        <name>Mg(2+)</name>
        <dbReference type="ChEBI" id="CHEBI:18420"/>
    </cofactor>
    <cofactor evidence="17">
        <name>Mn(2+)</name>
        <dbReference type="ChEBI" id="CHEBI:29035"/>
    </cofactor>
    <text evidence="17">Binds 2 divalent metal cations. Magnesium or manganese.</text>
</comment>
<dbReference type="SMART" id="SM00479">
    <property type="entry name" value="EXOIII"/>
    <property type="match status" value="1"/>
</dbReference>
<evidence type="ECO:0000256" key="17">
    <source>
        <dbReference type="PIRSR" id="PIRSR606309-3"/>
    </source>
</evidence>
<dbReference type="CDD" id="cd06131">
    <property type="entry name" value="DNA_pol_III_epsilon_Ecoli_like"/>
    <property type="match status" value="1"/>
</dbReference>
<dbReference type="GO" id="GO:0046872">
    <property type="term" value="F:metal ion binding"/>
    <property type="evidence" value="ECO:0007669"/>
    <property type="project" value="UniProtKB-KW"/>
</dbReference>
<evidence type="ECO:0000256" key="1">
    <source>
        <dbReference type="ARBA" id="ARBA00001936"/>
    </source>
</evidence>
<keyword evidence="12 18" id="KW-0239">DNA-directed DNA polymerase</keyword>
<dbReference type="InterPro" id="IPR006054">
    <property type="entry name" value="DnaQ"/>
</dbReference>
<evidence type="ECO:0000256" key="8">
    <source>
        <dbReference type="ARBA" id="ARBA00022723"/>
    </source>
</evidence>
<evidence type="ECO:0000259" key="19">
    <source>
        <dbReference type="SMART" id="SM00479"/>
    </source>
</evidence>
<dbReference type="AlphaFoldDB" id="A0A2R5F325"/>
<dbReference type="GO" id="GO:0008408">
    <property type="term" value="F:3'-5' exonuclease activity"/>
    <property type="evidence" value="ECO:0007669"/>
    <property type="project" value="TreeGrafter"/>
</dbReference>
<proteinExistence type="predicted"/>
<comment type="catalytic activity">
    <reaction evidence="14 18">
        <text>DNA(n) + a 2'-deoxyribonucleoside 5'-triphosphate = DNA(n+1) + diphosphate</text>
        <dbReference type="Rhea" id="RHEA:22508"/>
        <dbReference type="Rhea" id="RHEA-COMP:17339"/>
        <dbReference type="Rhea" id="RHEA-COMP:17340"/>
        <dbReference type="ChEBI" id="CHEBI:33019"/>
        <dbReference type="ChEBI" id="CHEBI:61560"/>
        <dbReference type="ChEBI" id="CHEBI:173112"/>
        <dbReference type="EC" id="2.7.7.7"/>
    </reaction>
</comment>
<feature type="binding site" evidence="16">
    <location>
        <position position="57"/>
    </location>
    <ligand>
        <name>substrate</name>
    </ligand>
</feature>
<accession>A0A2R5F325</accession>
<dbReference type="OrthoDB" id="9804290at2"/>
<dbReference type="InterPro" id="IPR006309">
    <property type="entry name" value="DnaQ_proteo"/>
</dbReference>
<dbReference type="NCBIfam" id="TIGR00573">
    <property type="entry name" value="dnaq"/>
    <property type="match status" value="1"/>
</dbReference>
<dbReference type="Gene3D" id="3.30.420.10">
    <property type="entry name" value="Ribonuclease H-like superfamily/Ribonuclease H"/>
    <property type="match status" value="1"/>
</dbReference>
<evidence type="ECO:0000256" key="3">
    <source>
        <dbReference type="ARBA" id="ARBA00020352"/>
    </source>
</evidence>
<organism evidence="20 21">
    <name type="scientific">Novimethylophilus kurashikiensis</name>
    <dbReference type="NCBI Taxonomy" id="1825523"/>
    <lineage>
        <taxon>Bacteria</taxon>
        <taxon>Pseudomonadati</taxon>
        <taxon>Pseudomonadota</taxon>
        <taxon>Betaproteobacteria</taxon>
        <taxon>Nitrosomonadales</taxon>
        <taxon>Methylophilaceae</taxon>
        <taxon>Novimethylophilus</taxon>
    </lineage>
</organism>
<evidence type="ECO:0000256" key="12">
    <source>
        <dbReference type="ARBA" id="ARBA00022932"/>
    </source>
</evidence>
<reference evidence="20 21" key="1">
    <citation type="journal article" date="2018" name="Environ. Microbiol.">
        <title>Isolation and genomic characterization of Novimethylophilus kurashikiensis gen. nov. sp. nov., a new lanthanide-dependent methylotrophic species of Methylophilaceae.</title>
        <authorList>
            <person name="Lv H."/>
            <person name="Sahin N."/>
            <person name="Tani A."/>
        </authorList>
    </citation>
    <scope>NUCLEOTIDE SEQUENCE [LARGE SCALE GENOMIC DNA]</scope>
    <source>
        <strain evidence="20 21">La2-4</strain>
    </source>
</reference>
<comment type="function">
    <text evidence="18">DNA polymerase III is a complex, multichain enzyme responsible for most of the replicative synthesis in bacteria. The epsilon subunit contain the editing function and is a proofreading 3'-5' exonuclease.</text>
</comment>
<feature type="binding site" evidence="17">
    <location>
        <position position="7"/>
    </location>
    <ligand>
        <name>a divalent metal cation</name>
        <dbReference type="ChEBI" id="CHEBI:60240"/>
        <label>1</label>
        <note>catalytic</note>
    </ligand>
</feature>
<evidence type="ECO:0000256" key="16">
    <source>
        <dbReference type="PIRSR" id="PIRSR606309-2"/>
    </source>
</evidence>
<comment type="subunit">
    <text evidence="18">DNA polymerase III contains a core (composed of alpha, epsilon and theta chains) that associates with a tau subunit. This core dimerizes to form the POLIII' complex. PolIII' associates with the gamma complex (composed of gamma, delta, delta', psi and chi chains) and with the beta chain to form the complete DNA polymerase III complex.</text>
</comment>